<name>A0AAD5TNY0_9FUNG</name>
<comment type="caution">
    <text evidence="3">The sequence shown here is derived from an EMBL/GenBank/DDBJ whole genome shotgun (WGS) entry which is preliminary data.</text>
</comment>
<organism evidence="3 4">
    <name type="scientific">Geranomyces variabilis</name>
    <dbReference type="NCBI Taxonomy" id="109894"/>
    <lineage>
        <taxon>Eukaryota</taxon>
        <taxon>Fungi</taxon>
        <taxon>Fungi incertae sedis</taxon>
        <taxon>Chytridiomycota</taxon>
        <taxon>Chytridiomycota incertae sedis</taxon>
        <taxon>Chytridiomycetes</taxon>
        <taxon>Spizellomycetales</taxon>
        <taxon>Powellomycetaceae</taxon>
        <taxon>Geranomyces</taxon>
    </lineage>
</organism>
<keyword evidence="4" id="KW-1185">Reference proteome</keyword>
<dbReference type="AlphaFoldDB" id="A0AAD5TNY0"/>
<evidence type="ECO:0000256" key="1">
    <source>
        <dbReference type="SAM" id="MobiDB-lite"/>
    </source>
</evidence>
<feature type="chain" id="PRO_5042271158" evidence="2">
    <location>
        <begin position="21"/>
        <end position="317"/>
    </location>
</feature>
<gene>
    <name evidence="3" type="ORF">HDU87_007951</name>
</gene>
<feature type="signal peptide" evidence="2">
    <location>
        <begin position="1"/>
        <end position="20"/>
    </location>
</feature>
<evidence type="ECO:0000313" key="3">
    <source>
        <dbReference type="EMBL" id="KAJ3182613.1"/>
    </source>
</evidence>
<dbReference type="EMBL" id="JADGJQ010000008">
    <property type="protein sequence ID" value="KAJ3182613.1"/>
    <property type="molecule type" value="Genomic_DNA"/>
</dbReference>
<reference evidence="3" key="1">
    <citation type="submission" date="2020-05" db="EMBL/GenBank/DDBJ databases">
        <title>Phylogenomic resolution of chytrid fungi.</title>
        <authorList>
            <person name="Stajich J.E."/>
            <person name="Amses K."/>
            <person name="Simmons R."/>
            <person name="Seto K."/>
            <person name="Myers J."/>
            <person name="Bonds A."/>
            <person name="Quandt C.A."/>
            <person name="Barry K."/>
            <person name="Liu P."/>
            <person name="Grigoriev I."/>
            <person name="Longcore J.E."/>
            <person name="James T.Y."/>
        </authorList>
    </citation>
    <scope>NUCLEOTIDE SEQUENCE</scope>
    <source>
        <strain evidence="3">JEL0379</strain>
    </source>
</reference>
<sequence length="317" mass="34420">MHVDLRFLLIGSALASTVSAFPFFHLRRSSDLDPSSQTGSDGSSCDPNKDLFACDGKLFLVCKAKGSDWSWTTQRTCDSNCMDEITTKALCKQNAASGWTPDTSGGPAVTRESGGDQGWATTTAVETNQWTATQPADSGYTTSAPAYSAGYTQPPSYGTQTLPYCTVEATSTYAYGYNSENSYQSTQPAGYYVQSTQPAGYYAQSTQPAGYYAQSTQPAGYYGQYTTSTAPSYYVQTCIPYPSSTTATSTYQDYQPYTTAVATETPYDAPRYSGNSCVEPSLVWCQNYDMLVCSDSYKWQKMGSCDCNDKKWANACP</sequence>
<proteinExistence type="predicted"/>
<feature type="region of interest" description="Disordered" evidence="1">
    <location>
        <begin position="98"/>
        <end position="117"/>
    </location>
</feature>
<keyword evidence="2" id="KW-0732">Signal</keyword>
<dbReference type="Proteomes" id="UP001212152">
    <property type="component" value="Unassembled WGS sequence"/>
</dbReference>
<evidence type="ECO:0000313" key="4">
    <source>
        <dbReference type="Proteomes" id="UP001212152"/>
    </source>
</evidence>
<protein>
    <submittedName>
        <fullName evidence="3">Uncharacterized protein</fullName>
    </submittedName>
</protein>
<accession>A0AAD5TNY0</accession>
<evidence type="ECO:0000256" key="2">
    <source>
        <dbReference type="SAM" id="SignalP"/>
    </source>
</evidence>